<dbReference type="GO" id="GO:0016020">
    <property type="term" value="C:membrane"/>
    <property type="evidence" value="ECO:0007669"/>
    <property type="project" value="TreeGrafter"/>
</dbReference>
<dbReference type="CDD" id="cd05233">
    <property type="entry name" value="SDR_c"/>
    <property type="match status" value="1"/>
</dbReference>
<evidence type="ECO:0000256" key="2">
    <source>
        <dbReference type="ARBA" id="ARBA00023002"/>
    </source>
</evidence>
<dbReference type="Pfam" id="PF00106">
    <property type="entry name" value="adh_short"/>
    <property type="match status" value="1"/>
</dbReference>
<keyword evidence="6" id="KW-1185">Reference proteome</keyword>
<protein>
    <submittedName>
        <fullName evidence="5">SDR family oxidoreductase</fullName>
    </submittedName>
</protein>
<evidence type="ECO:0000256" key="1">
    <source>
        <dbReference type="ARBA" id="ARBA00006484"/>
    </source>
</evidence>
<keyword evidence="2" id="KW-0560">Oxidoreductase</keyword>
<dbReference type="GO" id="GO:0016491">
    <property type="term" value="F:oxidoreductase activity"/>
    <property type="evidence" value="ECO:0007669"/>
    <property type="project" value="UniProtKB-KW"/>
</dbReference>
<reference evidence="5" key="1">
    <citation type="submission" date="2020-09" db="EMBL/GenBank/DDBJ databases">
        <authorList>
            <person name="Kim M.K."/>
        </authorList>
    </citation>
    <scope>NUCLEOTIDE SEQUENCE</scope>
    <source>
        <strain evidence="5">BT704</strain>
    </source>
</reference>
<dbReference type="Proteomes" id="UP000653797">
    <property type="component" value="Unassembled WGS sequence"/>
</dbReference>
<name>A0A927B666_9BACT</name>
<feature type="domain" description="Ketoreductase" evidence="4">
    <location>
        <begin position="38"/>
        <end position="227"/>
    </location>
</feature>
<dbReference type="InterPro" id="IPR057326">
    <property type="entry name" value="KR_dom"/>
</dbReference>
<evidence type="ECO:0000259" key="4">
    <source>
        <dbReference type="SMART" id="SM00822"/>
    </source>
</evidence>
<dbReference type="PANTHER" id="PTHR44196">
    <property type="entry name" value="DEHYDROGENASE/REDUCTASE SDR FAMILY MEMBER 7B"/>
    <property type="match status" value="1"/>
</dbReference>
<dbReference type="SMART" id="SM00822">
    <property type="entry name" value="PKS_KR"/>
    <property type="match status" value="1"/>
</dbReference>
<evidence type="ECO:0000313" key="6">
    <source>
        <dbReference type="Proteomes" id="UP000653797"/>
    </source>
</evidence>
<comment type="caution">
    <text evidence="5">The sequence shown here is derived from an EMBL/GenBank/DDBJ whole genome shotgun (WGS) entry which is preliminary data.</text>
</comment>
<dbReference type="InterPro" id="IPR036291">
    <property type="entry name" value="NAD(P)-bd_dom_sf"/>
</dbReference>
<evidence type="ECO:0000313" key="5">
    <source>
        <dbReference type="EMBL" id="MBD2755957.1"/>
    </source>
</evidence>
<dbReference type="AlphaFoldDB" id="A0A927B666"/>
<dbReference type="PRINTS" id="PR00081">
    <property type="entry name" value="GDHRDH"/>
</dbReference>
<dbReference type="PANTHER" id="PTHR44196:SF1">
    <property type="entry name" value="DEHYDROGENASE_REDUCTASE SDR FAMILY MEMBER 7B"/>
    <property type="match status" value="1"/>
</dbReference>
<dbReference type="PRINTS" id="PR00080">
    <property type="entry name" value="SDRFAMILY"/>
</dbReference>
<gene>
    <name evidence="5" type="ORF">IC230_23870</name>
</gene>
<dbReference type="FunFam" id="3.40.50.720:FF:000084">
    <property type="entry name" value="Short-chain dehydrogenase reductase"/>
    <property type="match status" value="1"/>
</dbReference>
<dbReference type="InterPro" id="IPR020904">
    <property type="entry name" value="Sc_DH/Rdtase_CS"/>
</dbReference>
<dbReference type="Gene3D" id="3.40.50.720">
    <property type="entry name" value="NAD(P)-binding Rossmann-like Domain"/>
    <property type="match status" value="1"/>
</dbReference>
<proteinExistence type="inferred from homology"/>
<dbReference type="EMBL" id="JACXAA010000010">
    <property type="protein sequence ID" value="MBD2755957.1"/>
    <property type="molecule type" value="Genomic_DNA"/>
</dbReference>
<dbReference type="InterPro" id="IPR002347">
    <property type="entry name" value="SDR_fam"/>
</dbReference>
<organism evidence="5 6">
    <name type="scientific">Spirosoma validum</name>
    <dbReference type="NCBI Taxonomy" id="2771355"/>
    <lineage>
        <taxon>Bacteria</taxon>
        <taxon>Pseudomonadati</taxon>
        <taxon>Bacteroidota</taxon>
        <taxon>Cytophagia</taxon>
        <taxon>Cytophagales</taxon>
        <taxon>Cytophagaceae</taxon>
        <taxon>Spirosoma</taxon>
    </lineage>
</organism>
<dbReference type="PROSITE" id="PS00061">
    <property type="entry name" value="ADH_SHORT"/>
    <property type="match status" value="1"/>
</dbReference>
<dbReference type="SUPFAM" id="SSF51735">
    <property type="entry name" value="NAD(P)-binding Rossmann-fold domains"/>
    <property type="match status" value="1"/>
</dbReference>
<comment type="similarity">
    <text evidence="1 3">Belongs to the short-chain dehydrogenases/reductases (SDR) family.</text>
</comment>
<sequence length="348" mass="37579">MSVSIQTKAVLWGLAGLGTWAATKALLAQKRKIDFRDKTVVITGGSRGLGLEMARLLAKEGANLGICARDEEELDSAQAELQSYGISVYAQVCDITNKTQIEHFIENVHQALGPVDVLINNAGVITVTPYEHATEADFRESMDTNFWAAFHMINAVLPQMLARTKSSTGRGRVVNIASFGGKVAIPHLSTYSTSKFALVGYSEGLRAELQKDGIYVTTICPGLIRTGSPRNAIFKGQNEKEYAVFKISDSVPFFTINSAECAREIVEACRYGEAERIITLPAKVGAALQGVAPNLISELMAIVSETLPEPGGIGERRALGRDSETSLSESVLTTLTDEAAERNNETLH</sequence>
<evidence type="ECO:0000256" key="3">
    <source>
        <dbReference type="RuleBase" id="RU000363"/>
    </source>
</evidence>
<accession>A0A927B666</accession>
<dbReference type="RefSeq" id="WP_191041579.1">
    <property type="nucleotide sequence ID" value="NZ_JACXAA010000010.1"/>
</dbReference>